<sequence>MSNGIEPAQSPERKRIAVFLDGTWNTLDDNTNVWRLKALCAQRGTDGIRQVGYYSRGVGTTVGEKVRGGVLGVGIDRNVARAYEWLVETYEPGDEIFIFGFSRGAYTARSLAGFIALCGVLKPGAPLGTSQLFDRYRRGDERRTVRWLLARAGDGTLTDASPEERWMATYAMPVSVKMVGVWDTVGSLGVPTTSPGLARIPGLSRSGYAFLHTGLRLPIENGYHALAIDEHRAAFAPTLWTKKFREGVPLTEMAPPRPVANVEQRWFVGAHANVGGGYRDDLLSQLPLRWIMEKAAGHGLAFRADVVLEPGVLEVRPRDSYGEFAGGLYRYVAQPFYRPIGAPPEVSQGERDEIVNETIDASVFERWRADRGYRPQNLETWGQRYKVEPGALTEAVFAHDPHSVVPVLTKVESDVPAA</sequence>
<evidence type="ECO:0000313" key="2">
    <source>
        <dbReference type="EMBL" id="BAU90535.1"/>
    </source>
</evidence>
<reference evidence="2 3" key="1">
    <citation type="journal article" date="2016" name="Genome Announc.">
        <title>Complete Genome Sequence of Methylobacterium populi P-1M, Isolated from Pink-Pigmented Household Biofilm.</title>
        <authorList>
            <person name="Morohoshi T."/>
            <person name="Ikeda T."/>
        </authorList>
    </citation>
    <scope>NUCLEOTIDE SEQUENCE [LARGE SCALE GENOMIC DNA]</scope>
    <source>
        <strain evidence="2 3">P-1M</strain>
    </source>
</reference>
<dbReference type="Pfam" id="PF09994">
    <property type="entry name" value="T6SS_Tle1-like_cat"/>
    <property type="match status" value="1"/>
</dbReference>
<dbReference type="InterPro" id="IPR018712">
    <property type="entry name" value="Tle1-like_cat"/>
</dbReference>
<dbReference type="AlphaFoldDB" id="A0A160PDP8"/>
<feature type="domain" description="T6SS Phospholipase effector Tle1-like catalytic" evidence="1">
    <location>
        <begin position="14"/>
        <end position="293"/>
    </location>
</feature>
<evidence type="ECO:0000313" key="3">
    <source>
        <dbReference type="Proteomes" id="UP000218288"/>
    </source>
</evidence>
<dbReference type="OrthoDB" id="4378831at2"/>
<organism evidence="2 3">
    <name type="scientific">Methylorubrum populi</name>
    <dbReference type="NCBI Taxonomy" id="223967"/>
    <lineage>
        <taxon>Bacteria</taxon>
        <taxon>Pseudomonadati</taxon>
        <taxon>Pseudomonadota</taxon>
        <taxon>Alphaproteobacteria</taxon>
        <taxon>Hyphomicrobiales</taxon>
        <taxon>Methylobacteriaceae</taxon>
        <taxon>Methylorubrum</taxon>
    </lineage>
</organism>
<name>A0A160PDP8_9HYPH</name>
<dbReference type="Proteomes" id="UP000218288">
    <property type="component" value="Chromosome"/>
</dbReference>
<accession>A0A160PDP8</accession>
<gene>
    <name evidence="2" type="ORF">MPPM_1930</name>
</gene>
<dbReference type="SUPFAM" id="SSF53474">
    <property type="entry name" value="alpha/beta-Hydrolases"/>
    <property type="match status" value="1"/>
</dbReference>
<protein>
    <recommendedName>
        <fullName evidence="1">T6SS Phospholipase effector Tle1-like catalytic domain-containing protein</fullName>
    </recommendedName>
</protein>
<dbReference type="PANTHER" id="PTHR33840:SF1">
    <property type="entry name" value="TLE1 PHOSPHOLIPASE DOMAIN-CONTAINING PROTEIN"/>
    <property type="match status" value="1"/>
</dbReference>
<dbReference type="EMBL" id="AP014809">
    <property type="protein sequence ID" value="BAU90535.1"/>
    <property type="molecule type" value="Genomic_DNA"/>
</dbReference>
<dbReference type="PANTHER" id="PTHR33840">
    <property type="match status" value="1"/>
</dbReference>
<dbReference type="Gene3D" id="3.40.50.1820">
    <property type="entry name" value="alpha/beta hydrolase"/>
    <property type="match status" value="1"/>
</dbReference>
<dbReference type="RefSeq" id="WP_096484857.1">
    <property type="nucleotide sequence ID" value="NZ_AP014809.1"/>
</dbReference>
<proteinExistence type="predicted"/>
<evidence type="ECO:0000259" key="1">
    <source>
        <dbReference type="Pfam" id="PF09994"/>
    </source>
</evidence>
<dbReference type="InterPro" id="IPR029058">
    <property type="entry name" value="AB_hydrolase_fold"/>
</dbReference>